<reference evidence="1 2" key="1">
    <citation type="journal article" date="2019" name="Nat. Ecol. Evol.">
        <title>Megaphylogeny resolves global patterns of mushroom evolution.</title>
        <authorList>
            <person name="Varga T."/>
            <person name="Krizsan K."/>
            <person name="Foldi C."/>
            <person name="Dima B."/>
            <person name="Sanchez-Garcia M."/>
            <person name="Sanchez-Ramirez S."/>
            <person name="Szollosi G.J."/>
            <person name="Szarkandi J.G."/>
            <person name="Papp V."/>
            <person name="Albert L."/>
            <person name="Andreopoulos W."/>
            <person name="Angelini C."/>
            <person name="Antonin V."/>
            <person name="Barry K.W."/>
            <person name="Bougher N.L."/>
            <person name="Buchanan P."/>
            <person name="Buyck B."/>
            <person name="Bense V."/>
            <person name="Catcheside P."/>
            <person name="Chovatia M."/>
            <person name="Cooper J."/>
            <person name="Damon W."/>
            <person name="Desjardin D."/>
            <person name="Finy P."/>
            <person name="Geml J."/>
            <person name="Haridas S."/>
            <person name="Hughes K."/>
            <person name="Justo A."/>
            <person name="Karasinski D."/>
            <person name="Kautmanova I."/>
            <person name="Kiss B."/>
            <person name="Kocsube S."/>
            <person name="Kotiranta H."/>
            <person name="LaButti K.M."/>
            <person name="Lechner B.E."/>
            <person name="Liimatainen K."/>
            <person name="Lipzen A."/>
            <person name="Lukacs Z."/>
            <person name="Mihaltcheva S."/>
            <person name="Morgado L.N."/>
            <person name="Niskanen T."/>
            <person name="Noordeloos M.E."/>
            <person name="Ohm R.A."/>
            <person name="Ortiz-Santana B."/>
            <person name="Ovrebo C."/>
            <person name="Racz N."/>
            <person name="Riley R."/>
            <person name="Savchenko A."/>
            <person name="Shiryaev A."/>
            <person name="Soop K."/>
            <person name="Spirin V."/>
            <person name="Szebenyi C."/>
            <person name="Tomsovsky M."/>
            <person name="Tulloss R.E."/>
            <person name="Uehling J."/>
            <person name="Grigoriev I.V."/>
            <person name="Vagvolgyi C."/>
            <person name="Papp T."/>
            <person name="Martin F.M."/>
            <person name="Miettinen O."/>
            <person name="Hibbett D.S."/>
            <person name="Nagy L.G."/>
        </authorList>
    </citation>
    <scope>NUCLEOTIDE SEQUENCE [LARGE SCALE GENOMIC DNA]</scope>
    <source>
        <strain evidence="1 2">CBS 309.79</strain>
    </source>
</reference>
<evidence type="ECO:0000313" key="1">
    <source>
        <dbReference type="EMBL" id="TFK96748.1"/>
    </source>
</evidence>
<evidence type="ECO:0000313" key="2">
    <source>
        <dbReference type="Proteomes" id="UP000305067"/>
    </source>
</evidence>
<organism evidence="1 2">
    <name type="scientific">Pterulicium gracile</name>
    <dbReference type="NCBI Taxonomy" id="1884261"/>
    <lineage>
        <taxon>Eukaryota</taxon>
        <taxon>Fungi</taxon>
        <taxon>Dikarya</taxon>
        <taxon>Basidiomycota</taxon>
        <taxon>Agaricomycotina</taxon>
        <taxon>Agaricomycetes</taxon>
        <taxon>Agaricomycetidae</taxon>
        <taxon>Agaricales</taxon>
        <taxon>Pleurotineae</taxon>
        <taxon>Pterulaceae</taxon>
        <taxon>Pterulicium</taxon>
    </lineage>
</organism>
<sequence length="100" mass="11406">MGDVDSTHVFLSEVGSDDKAPQSGMEIRLDNIDNRSLYRRIYAPFIHIDSRAFEFQARRFEKVVYVRLSWMTGLHRDVDWGLGWLGIGFGSWTGIGLGIV</sequence>
<dbReference type="AlphaFoldDB" id="A0A5C3Q9A3"/>
<name>A0A5C3Q9A3_9AGAR</name>
<protein>
    <submittedName>
        <fullName evidence="1">Uncharacterized protein</fullName>
    </submittedName>
</protein>
<dbReference type="Proteomes" id="UP000305067">
    <property type="component" value="Unassembled WGS sequence"/>
</dbReference>
<keyword evidence="2" id="KW-1185">Reference proteome</keyword>
<accession>A0A5C3Q9A3</accession>
<gene>
    <name evidence="1" type="ORF">BDV98DRAFT_575583</name>
</gene>
<proteinExistence type="predicted"/>
<dbReference type="EMBL" id="ML178855">
    <property type="protein sequence ID" value="TFK96748.1"/>
    <property type="molecule type" value="Genomic_DNA"/>
</dbReference>